<organism evidence="2 3">
    <name type="scientific">Clavelina lepadiformis</name>
    <name type="common">Light-bulb sea squirt</name>
    <name type="synonym">Ascidia lepadiformis</name>
    <dbReference type="NCBI Taxonomy" id="159417"/>
    <lineage>
        <taxon>Eukaryota</taxon>
        <taxon>Metazoa</taxon>
        <taxon>Chordata</taxon>
        <taxon>Tunicata</taxon>
        <taxon>Ascidiacea</taxon>
        <taxon>Aplousobranchia</taxon>
        <taxon>Clavelinidae</taxon>
        <taxon>Clavelina</taxon>
    </lineage>
</organism>
<evidence type="ECO:0000313" key="2">
    <source>
        <dbReference type="EMBL" id="CAK8683004.1"/>
    </source>
</evidence>
<sequence length="160" mass="17738">MMKMRVWLALVLVAINFPEAVVTQGCSSHHQHHSGRESATHVRNVGKCVMRLLDSPRCQSACHSDCEPLTNMKSCLVNCLGPQISDFFGGRQGHGRHTRDLAKRMSCLQKCKGHVKCEDDTPKECIHDALCVCASCMKTNANCKGGRRCTNVFACLHECH</sequence>
<reference evidence="2 3" key="1">
    <citation type="submission" date="2024-02" db="EMBL/GenBank/DDBJ databases">
        <authorList>
            <person name="Daric V."/>
            <person name="Darras S."/>
        </authorList>
    </citation>
    <scope>NUCLEOTIDE SEQUENCE [LARGE SCALE GENOMIC DNA]</scope>
</reference>
<dbReference type="Proteomes" id="UP001642483">
    <property type="component" value="Unassembled WGS sequence"/>
</dbReference>
<dbReference type="EMBL" id="CAWYQH010000096">
    <property type="protein sequence ID" value="CAK8683004.1"/>
    <property type="molecule type" value="Genomic_DNA"/>
</dbReference>
<keyword evidence="1" id="KW-0732">Signal</keyword>
<evidence type="ECO:0000313" key="3">
    <source>
        <dbReference type="Proteomes" id="UP001642483"/>
    </source>
</evidence>
<keyword evidence="3" id="KW-1185">Reference proteome</keyword>
<comment type="caution">
    <text evidence="2">The sequence shown here is derived from an EMBL/GenBank/DDBJ whole genome shotgun (WGS) entry which is preliminary data.</text>
</comment>
<accession>A0ABP0FTN9</accession>
<name>A0ABP0FTN9_CLALP</name>
<feature type="signal peptide" evidence="1">
    <location>
        <begin position="1"/>
        <end position="23"/>
    </location>
</feature>
<feature type="chain" id="PRO_5045941559" evidence="1">
    <location>
        <begin position="24"/>
        <end position="160"/>
    </location>
</feature>
<protein>
    <submittedName>
        <fullName evidence="2">Uncharacterized protein</fullName>
    </submittedName>
</protein>
<evidence type="ECO:0000256" key="1">
    <source>
        <dbReference type="SAM" id="SignalP"/>
    </source>
</evidence>
<proteinExistence type="predicted"/>
<gene>
    <name evidence="2" type="ORF">CVLEPA_LOCUS14122</name>
</gene>